<dbReference type="OrthoDB" id="2189509at2759"/>
<dbReference type="EMBL" id="JH993859">
    <property type="protein sequence ID" value="ELQ76219.1"/>
    <property type="molecule type" value="Genomic_DNA"/>
</dbReference>
<gene>
    <name evidence="2" type="ORF">THOM_0780</name>
</gene>
<feature type="transmembrane region" description="Helical" evidence="1">
    <location>
        <begin position="313"/>
        <end position="334"/>
    </location>
</feature>
<evidence type="ECO:0000256" key="1">
    <source>
        <dbReference type="SAM" id="Phobius"/>
    </source>
</evidence>
<evidence type="ECO:0000313" key="2">
    <source>
        <dbReference type="EMBL" id="ELQ76219.1"/>
    </source>
</evidence>
<dbReference type="Proteomes" id="UP000011185">
    <property type="component" value="Unassembled WGS sequence"/>
</dbReference>
<proteinExistence type="predicted"/>
<evidence type="ECO:0000313" key="3">
    <source>
        <dbReference type="Proteomes" id="UP000011185"/>
    </source>
</evidence>
<organism evidence="2 3">
    <name type="scientific">Trachipleistophora hominis</name>
    <name type="common">Microsporidian parasite</name>
    <dbReference type="NCBI Taxonomy" id="72359"/>
    <lineage>
        <taxon>Eukaryota</taxon>
        <taxon>Fungi</taxon>
        <taxon>Fungi incertae sedis</taxon>
        <taxon>Microsporidia</taxon>
        <taxon>Pleistophoridae</taxon>
        <taxon>Trachipleistophora</taxon>
    </lineage>
</organism>
<keyword evidence="1" id="KW-0472">Membrane</keyword>
<keyword evidence="3" id="KW-1185">Reference proteome</keyword>
<keyword evidence="1" id="KW-1133">Transmembrane helix</keyword>
<dbReference type="STRING" id="72359.L7JXT2"/>
<dbReference type="InParanoid" id="L7JXT2"/>
<dbReference type="Pfam" id="PF17010">
    <property type="entry name" value="DUF5092"/>
    <property type="match status" value="1"/>
</dbReference>
<dbReference type="OMA" id="RNPLNNM"/>
<accession>L7JXT2</accession>
<protein>
    <recommendedName>
        <fullName evidence="4">Golgi protein</fullName>
    </recommendedName>
</protein>
<evidence type="ECO:0008006" key="4">
    <source>
        <dbReference type="Google" id="ProtNLM"/>
    </source>
</evidence>
<reference evidence="2 3" key="1">
    <citation type="journal article" date="2012" name="PLoS Pathog.">
        <title>The genome of the obligate intracellular parasite Trachipleistophora hominis: new insights into microsporidian genome dynamics and reductive evolution.</title>
        <authorList>
            <person name="Heinz E."/>
            <person name="Williams T.A."/>
            <person name="Nakjang S."/>
            <person name="Noel C.J."/>
            <person name="Swan D.C."/>
            <person name="Goldberg A.V."/>
            <person name="Harris S.R."/>
            <person name="Weinmaier T."/>
            <person name="Markert S."/>
            <person name="Becher D."/>
            <person name="Bernhardt J."/>
            <person name="Dagan T."/>
            <person name="Hacker C."/>
            <person name="Lucocq J.M."/>
            <person name="Schweder T."/>
            <person name="Rattei T."/>
            <person name="Hall N."/>
            <person name="Hirt R.P."/>
            <person name="Embley T.M."/>
        </authorList>
    </citation>
    <scope>NUCLEOTIDE SEQUENCE [LARGE SCALE GENOMIC DNA]</scope>
</reference>
<dbReference type="AlphaFoldDB" id="L7JXT2"/>
<sequence>MADLQVDFYSKAYEIDTVITIRGGPNNTRAREQPVMDEINGNESETFTLEEFRKIILDFRKCEKDFILARVTTPDPYRQDVLYNYYYIASEVNKVLFKYESTRRLLHRMKVRNPLNNMYIIGQVYYYHITKEEVDRALVDCFFRNKRLRNKEGRRAFSAVFRSVQNPAPSDTFLATSKDTDFPRQKQPKEDNIKPAKDIIEDVRKGKLRVPERDITPLLVNYNAYFFATDDDFLLKNDTRDYFKMNSIDPSEDFLFELDRTENDLFAILETPSSSENDEALSWKRMLTFHLSLLLTLVGVVLLLGSFPVVLIIAFPLVVIVFLSFLCSLVYILCIRRNSFDSLAVRSVEEM</sequence>
<name>L7JXT2_TRAHO</name>
<feature type="transmembrane region" description="Helical" evidence="1">
    <location>
        <begin position="287"/>
        <end position="307"/>
    </location>
</feature>
<dbReference type="VEuPathDB" id="MicrosporidiaDB:THOM_0780"/>
<keyword evidence="1" id="KW-0812">Transmembrane</keyword>
<dbReference type="InterPro" id="IPR031537">
    <property type="entry name" value="DUF5092"/>
</dbReference>
<dbReference type="HOGENOM" id="CLU_073630_0_0_1"/>